<reference evidence="1" key="1">
    <citation type="submission" date="2019-03" db="EMBL/GenBank/DDBJ databases">
        <title>Single cell metagenomics reveals metabolic interactions within the superorganism composed of flagellate Streblomastix strix and complex community of Bacteroidetes bacteria on its surface.</title>
        <authorList>
            <person name="Treitli S.C."/>
            <person name="Kolisko M."/>
            <person name="Husnik F."/>
            <person name="Keeling P."/>
            <person name="Hampl V."/>
        </authorList>
    </citation>
    <scope>NUCLEOTIDE SEQUENCE</scope>
    <source>
        <strain evidence="1">STM</strain>
    </source>
</reference>
<gene>
    <name evidence="1" type="ORF">EZS27_040254</name>
</gene>
<evidence type="ECO:0000313" key="1">
    <source>
        <dbReference type="EMBL" id="KAA6308071.1"/>
    </source>
</evidence>
<protein>
    <submittedName>
        <fullName evidence="1">Uncharacterized protein</fullName>
    </submittedName>
</protein>
<dbReference type="EMBL" id="SNRY01008725">
    <property type="protein sequence ID" value="KAA6308071.1"/>
    <property type="molecule type" value="Genomic_DNA"/>
</dbReference>
<accession>A0A5J4PH45</accession>
<dbReference type="AlphaFoldDB" id="A0A5J4PH45"/>
<comment type="caution">
    <text evidence="1">The sequence shown here is derived from an EMBL/GenBank/DDBJ whole genome shotgun (WGS) entry which is preliminary data.</text>
</comment>
<organism evidence="1">
    <name type="scientific">termite gut metagenome</name>
    <dbReference type="NCBI Taxonomy" id="433724"/>
    <lineage>
        <taxon>unclassified sequences</taxon>
        <taxon>metagenomes</taxon>
        <taxon>organismal metagenomes</taxon>
    </lineage>
</organism>
<name>A0A5J4PH45_9ZZZZ</name>
<sequence length="48" mass="5309">MYTIQIDGVEKSYQDVTKLVDALKQLDNANLKVNSTQKETSSGNDGFT</sequence>
<proteinExistence type="predicted"/>